<evidence type="ECO:0000313" key="1">
    <source>
        <dbReference type="EMBL" id="TYH03581.1"/>
    </source>
</evidence>
<dbReference type="AlphaFoldDB" id="A0A5D2FCL8"/>
<dbReference type="PANTHER" id="PTHR35485:SF4">
    <property type="entry name" value="EXPRESSED PROTEIN"/>
    <property type="match status" value="1"/>
</dbReference>
<keyword evidence="2" id="KW-1185">Reference proteome</keyword>
<gene>
    <name evidence="1" type="ORF">ES288_A09G230800v1</name>
</gene>
<dbReference type="EMBL" id="CM017696">
    <property type="protein sequence ID" value="TYH03581.1"/>
    <property type="molecule type" value="Genomic_DNA"/>
</dbReference>
<evidence type="ECO:0000313" key="2">
    <source>
        <dbReference type="Proteomes" id="UP000323506"/>
    </source>
</evidence>
<protein>
    <submittedName>
        <fullName evidence="1">Uncharacterized protein</fullName>
    </submittedName>
</protein>
<reference evidence="1 2" key="1">
    <citation type="submission" date="2019-06" db="EMBL/GenBank/DDBJ databases">
        <title>WGS assembly of Gossypium darwinii.</title>
        <authorList>
            <person name="Chen Z.J."/>
            <person name="Sreedasyam A."/>
            <person name="Ando A."/>
            <person name="Song Q."/>
            <person name="De L."/>
            <person name="Hulse-Kemp A."/>
            <person name="Ding M."/>
            <person name="Ye W."/>
            <person name="Kirkbride R."/>
            <person name="Jenkins J."/>
            <person name="Plott C."/>
            <person name="Lovell J."/>
            <person name="Lin Y.-M."/>
            <person name="Vaughn R."/>
            <person name="Liu B."/>
            <person name="Li W."/>
            <person name="Simpson S."/>
            <person name="Scheffler B."/>
            <person name="Saski C."/>
            <person name="Grover C."/>
            <person name="Hu G."/>
            <person name="Conover J."/>
            <person name="Carlson J."/>
            <person name="Shu S."/>
            <person name="Boston L."/>
            <person name="Williams M."/>
            <person name="Peterson D."/>
            <person name="Mcgee K."/>
            <person name="Jones D."/>
            <person name="Wendel J."/>
            <person name="Stelly D."/>
            <person name="Grimwood J."/>
            <person name="Schmutz J."/>
        </authorList>
    </citation>
    <scope>NUCLEOTIDE SEQUENCE [LARGE SCALE GENOMIC DNA]</scope>
    <source>
        <strain evidence="1">1808015.09</strain>
    </source>
</reference>
<dbReference type="Proteomes" id="UP000323506">
    <property type="component" value="Chromosome A09"/>
</dbReference>
<sequence>MSDQFVTTKPNIPKLQKSSLYSLSLCLSPSSLFSDSLPENPRKEMEGLIPLVYRRLKKAKTRRQYECLSSGASKSYDISEFYVQSPSQYMKPNNTSMAEKNIGGQGHRRRMSTGDISGIYGMETGESTTPAVAKLTRFRSHRMFSRVTGC</sequence>
<accession>A0A5D2FCL8</accession>
<name>A0A5D2FCL8_GOSDA</name>
<dbReference type="PANTHER" id="PTHR35485">
    <property type="entry name" value="OS01G0888900 PROTEIN"/>
    <property type="match status" value="1"/>
</dbReference>
<proteinExistence type="predicted"/>
<organism evidence="1 2">
    <name type="scientific">Gossypium darwinii</name>
    <name type="common">Darwin's cotton</name>
    <name type="synonym">Gossypium barbadense var. darwinii</name>
    <dbReference type="NCBI Taxonomy" id="34276"/>
    <lineage>
        <taxon>Eukaryota</taxon>
        <taxon>Viridiplantae</taxon>
        <taxon>Streptophyta</taxon>
        <taxon>Embryophyta</taxon>
        <taxon>Tracheophyta</taxon>
        <taxon>Spermatophyta</taxon>
        <taxon>Magnoliopsida</taxon>
        <taxon>eudicotyledons</taxon>
        <taxon>Gunneridae</taxon>
        <taxon>Pentapetalae</taxon>
        <taxon>rosids</taxon>
        <taxon>malvids</taxon>
        <taxon>Malvales</taxon>
        <taxon>Malvaceae</taxon>
        <taxon>Malvoideae</taxon>
        <taxon>Gossypium</taxon>
    </lineage>
</organism>